<evidence type="ECO:0000313" key="3">
    <source>
        <dbReference type="EMBL" id="QTA80599.1"/>
    </source>
</evidence>
<dbReference type="Proteomes" id="UP000663720">
    <property type="component" value="Chromosome"/>
</dbReference>
<dbReference type="AlphaFoldDB" id="A0A975B7X3"/>
<proteinExistence type="predicted"/>
<keyword evidence="2" id="KW-0732">Signal</keyword>
<dbReference type="KEGG" id="dli:dnl_29080"/>
<keyword evidence="4" id="KW-1185">Reference proteome</keyword>
<organism evidence="3 4">
    <name type="scientific">Desulfonema limicola</name>
    <dbReference type="NCBI Taxonomy" id="45656"/>
    <lineage>
        <taxon>Bacteria</taxon>
        <taxon>Pseudomonadati</taxon>
        <taxon>Thermodesulfobacteriota</taxon>
        <taxon>Desulfobacteria</taxon>
        <taxon>Desulfobacterales</taxon>
        <taxon>Desulfococcaceae</taxon>
        <taxon>Desulfonema</taxon>
    </lineage>
</organism>
<feature type="region of interest" description="Disordered" evidence="1">
    <location>
        <begin position="147"/>
        <end position="172"/>
    </location>
</feature>
<evidence type="ECO:0000313" key="4">
    <source>
        <dbReference type="Proteomes" id="UP000663720"/>
    </source>
</evidence>
<evidence type="ECO:0000256" key="1">
    <source>
        <dbReference type="SAM" id="MobiDB-lite"/>
    </source>
</evidence>
<dbReference type="PROSITE" id="PS51257">
    <property type="entry name" value="PROKAR_LIPOPROTEIN"/>
    <property type="match status" value="1"/>
</dbReference>
<protein>
    <submittedName>
        <fullName evidence="3">Metal-binding motif-containing protein</fullName>
    </submittedName>
</protein>
<feature type="signal peptide" evidence="2">
    <location>
        <begin position="1"/>
        <end position="21"/>
    </location>
</feature>
<sequence length="468" mass="53199">MKQISKFIAIIFMMFLLFACAGGEDNQENISDNEQLEITDNVPDPKDIDDDKDGYTENQGDCNDNNKDIHPKAKEICGDDIDQDCDGKDLKCTPDSNDIDDDKDGYTENQGDCNDNNKDIHPKAKEICGDGIDQDCDGKDLTCTSDSNDPKDIDDDKDGYTENQGDCNDNNKDIHPKAKEICGDGIDQDCDGKDLKCETSNEDEQNTDNITFNKLLENFVISNEKSLNEEDIDLFMSNISMNSLDNGMTYDCQREIKNWVFNFYDFANTKYKINEVSYQNKNGNQLALINRTISYDQVSANGEIIKRESTEDITLVFEDNTWKFFGNQKAYSIPEILELLTCESVNMQTGEPVEIKKEFTSIDKEFTVFVRLDNIGNGTGFSIKVYKPDGTLFRETPYFNNWGDYPACARSEIQWNQSYSFILYSEYIPGFIGTLGPEAVGTWRIELSMDSIGVLGETYFKYQYTENI</sequence>
<accession>A0A975B7X3</accession>
<name>A0A975B7X3_9BACT</name>
<feature type="region of interest" description="Disordered" evidence="1">
    <location>
        <begin position="38"/>
        <end position="69"/>
    </location>
</feature>
<reference evidence="3" key="1">
    <citation type="journal article" date="2021" name="Microb. Physiol.">
        <title>Proteogenomic Insights into the Physiology of Marine, Sulfate-Reducing, Filamentous Desulfonema limicola and Desulfonema magnum.</title>
        <authorList>
            <person name="Schnaars V."/>
            <person name="Wohlbrand L."/>
            <person name="Scheve S."/>
            <person name="Hinrichs C."/>
            <person name="Reinhardt R."/>
            <person name="Rabus R."/>
        </authorList>
    </citation>
    <scope>NUCLEOTIDE SEQUENCE</scope>
    <source>
        <strain evidence="3">5ac10</strain>
    </source>
</reference>
<dbReference type="RefSeq" id="WP_207692232.1">
    <property type="nucleotide sequence ID" value="NZ_CP061799.1"/>
</dbReference>
<dbReference type="EMBL" id="CP061799">
    <property type="protein sequence ID" value="QTA80599.1"/>
    <property type="molecule type" value="Genomic_DNA"/>
</dbReference>
<dbReference type="Pfam" id="PF11617">
    <property type="entry name" value="Cu-binding_MopE"/>
    <property type="match status" value="3"/>
</dbReference>
<feature type="region of interest" description="Disordered" evidence="1">
    <location>
        <begin position="96"/>
        <end position="116"/>
    </location>
</feature>
<gene>
    <name evidence="3" type="ORF">dnl_29080</name>
</gene>
<evidence type="ECO:0000256" key="2">
    <source>
        <dbReference type="SAM" id="SignalP"/>
    </source>
</evidence>
<feature type="chain" id="PRO_5037892076" evidence="2">
    <location>
        <begin position="22"/>
        <end position="468"/>
    </location>
</feature>
<dbReference type="InterPro" id="IPR021655">
    <property type="entry name" value="Put_metal-bd"/>
</dbReference>